<dbReference type="GO" id="GO:0004867">
    <property type="term" value="F:serine-type endopeptidase inhibitor activity"/>
    <property type="evidence" value="ECO:0007669"/>
    <property type="project" value="InterPro"/>
</dbReference>
<evidence type="ECO:0000313" key="4">
    <source>
        <dbReference type="Proteomes" id="UP000199427"/>
    </source>
</evidence>
<dbReference type="InterPro" id="IPR042178">
    <property type="entry name" value="Serpin_sf_1"/>
</dbReference>
<dbReference type="SMART" id="SM00093">
    <property type="entry name" value="SERPIN"/>
    <property type="match status" value="1"/>
</dbReference>
<comment type="similarity">
    <text evidence="1">Belongs to the serpin family.</text>
</comment>
<dbReference type="PANTHER" id="PTHR11461">
    <property type="entry name" value="SERINE PROTEASE INHIBITOR, SERPIN"/>
    <property type="match status" value="1"/>
</dbReference>
<dbReference type="CDD" id="cd19588">
    <property type="entry name" value="serpin_miropin-like"/>
    <property type="match status" value="1"/>
</dbReference>
<accession>A0A1H9IUW0</accession>
<dbReference type="AlphaFoldDB" id="A0A1H9IUW0"/>
<organism evidence="3 4">
    <name type="scientific">Piscibacillus halophilus</name>
    <dbReference type="NCBI Taxonomy" id="571933"/>
    <lineage>
        <taxon>Bacteria</taxon>
        <taxon>Bacillati</taxon>
        <taxon>Bacillota</taxon>
        <taxon>Bacilli</taxon>
        <taxon>Bacillales</taxon>
        <taxon>Bacillaceae</taxon>
        <taxon>Piscibacillus</taxon>
    </lineage>
</organism>
<dbReference type="Proteomes" id="UP000199427">
    <property type="component" value="Unassembled WGS sequence"/>
</dbReference>
<protein>
    <submittedName>
        <fullName evidence="3">Serpin B</fullName>
    </submittedName>
</protein>
<evidence type="ECO:0000259" key="2">
    <source>
        <dbReference type="SMART" id="SM00093"/>
    </source>
</evidence>
<feature type="domain" description="Serpin" evidence="2">
    <location>
        <begin position="9"/>
        <end position="325"/>
    </location>
</feature>
<proteinExistence type="inferred from homology"/>
<dbReference type="SUPFAM" id="SSF56574">
    <property type="entry name" value="Serpins"/>
    <property type="match status" value="1"/>
</dbReference>
<gene>
    <name evidence="3" type="ORF">SAMN05216362_1279</name>
</gene>
<dbReference type="Gene3D" id="3.30.497.10">
    <property type="entry name" value="Antithrombin, subunit I, domain 2"/>
    <property type="match status" value="1"/>
</dbReference>
<dbReference type="GO" id="GO:0005615">
    <property type="term" value="C:extracellular space"/>
    <property type="evidence" value="ECO:0007669"/>
    <property type="project" value="InterPro"/>
</dbReference>
<evidence type="ECO:0000256" key="1">
    <source>
        <dbReference type="RuleBase" id="RU000411"/>
    </source>
</evidence>
<keyword evidence="4" id="KW-1185">Reference proteome</keyword>
<dbReference type="OrthoDB" id="9764871at2"/>
<dbReference type="RefSeq" id="WP_091774287.1">
    <property type="nucleotide sequence ID" value="NZ_CAESCL010000090.1"/>
</dbReference>
<dbReference type="InterPro" id="IPR023796">
    <property type="entry name" value="Serpin_dom"/>
</dbReference>
<dbReference type="InterPro" id="IPR036186">
    <property type="entry name" value="Serpin_sf"/>
</dbReference>
<dbReference type="InterPro" id="IPR000215">
    <property type="entry name" value="Serpin_fam"/>
</dbReference>
<evidence type="ECO:0000313" key="3">
    <source>
        <dbReference type="EMBL" id="SEQ78364.1"/>
    </source>
</evidence>
<dbReference type="PANTHER" id="PTHR11461:SF211">
    <property type="entry name" value="GH10112P-RELATED"/>
    <property type="match status" value="1"/>
</dbReference>
<dbReference type="InterPro" id="IPR023795">
    <property type="entry name" value="Serpin_CS"/>
</dbReference>
<dbReference type="Gene3D" id="2.30.39.10">
    <property type="entry name" value="Alpha-1-antitrypsin, domain 1"/>
    <property type="match status" value="1"/>
</dbReference>
<name>A0A1H9IUW0_9BACI</name>
<reference evidence="3 4" key="1">
    <citation type="submission" date="2016-10" db="EMBL/GenBank/DDBJ databases">
        <authorList>
            <person name="de Groot N.N."/>
        </authorList>
    </citation>
    <scope>NUCLEOTIDE SEQUENCE [LARGE SCALE GENOMIC DNA]</scope>
    <source>
        <strain evidence="3 4">DSM 21633</strain>
    </source>
</reference>
<dbReference type="PROSITE" id="PS00284">
    <property type="entry name" value="SERPIN"/>
    <property type="match status" value="1"/>
</dbReference>
<dbReference type="Pfam" id="PF00079">
    <property type="entry name" value="Serpin"/>
    <property type="match status" value="1"/>
</dbReference>
<dbReference type="EMBL" id="FOES01000027">
    <property type="protein sequence ID" value="SEQ78364.1"/>
    <property type="molecule type" value="Genomic_DNA"/>
</dbReference>
<dbReference type="InterPro" id="IPR042185">
    <property type="entry name" value="Serpin_sf_2"/>
</dbReference>
<sequence length="328" mass="37585">MDLKQLFAEQIFTQVSDNLSITKIKQLIEKPKLEDHGDLAFLNDIDLNIANSIWLRDGLQVKDEFKEANEIVFDSEVFERDFSDDTMNEINGWVENETEGLIEKILNEPIPGNVQMYLINAIYFKGEWSKQFKEERTEQREFIVNNESIHLPMMQKEETVQYGEGDDYQLVEMEYAGGSTSMYVVLPSEETPLSSFIENLDHQNWKQMINDTEEVEDLMISMPKFDVEYGVKDISNDLKELGMISAFNDADFSGISNSGLRLNRVLHKAIIEVDEQGSEAAAVTAVEVEESAKEIKSFNANRPFLYAIVDNELDSILFMGTYYGDKKA</sequence>